<comment type="caution">
    <text evidence="2">The sequence shown here is derived from an EMBL/GenBank/DDBJ whole genome shotgun (WGS) entry which is preliminary data.</text>
</comment>
<dbReference type="EMBL" id="BMAT01011082">
    <property type="protein sequence ID" value="GFR66350.1"/>
    <property type="molecule type" value="Genomic_DNA"/>
</dbReference>
<dbReference type="Proteomes" id="UP000762676">
    <property type="component" value="Unassembled WGS sequence"/>
</dbReference>
<dbReference type="CDD" id="cd01650">
    <property type="entry name" value="RT_nLTR_like"/>
    <property type="match status" value="1"/>
</dbReference>
<protein>
    <submittedName>
        <fullName evidence="2">Endonuclease-reverse transcriptase</fullName>
    </submittedName>
</protein>
<sequence length="376" mass="43298">MMKDRKRLKGSDAYKHIDNNIKMACKTAKEEWLNSKCDEIELLSQRNDLTAMLQKIKSFQPKQTVTASCIKDKDGGILFETEKIVLRWTEYVEELFSDQRCANLIQEHLQGPEILRNEVEKCLKDMKYGKAVGIDNISCEMLKALGDFGIDTLTELCNKMYHTAYIPEDLKTSVFILLPKNPRATDCSEYRTISLMCHVLKLLLTVIHKRKAQKIDSEISEMQAGFRKASGTREAIFSLKILAEKHIEMQKDIYACFVDYSKAFDSIKHEKLIQAMRKTDIDPNDIALISHLYWTQKTKVGMGKDLSDEVDIKKGFRQGCVLSPSLFNLYTEYIFREIDDVPGLKVNGENILIISGMQTTQYFWLNLKMICKTLLL</sequence>
<organism evidence="2 3">
    <name type="scientific">Elysia marginata</name>
    <dbReference type="NCBI Taxonomy" id="1093978"/>
    <lineage>
        <taxon>Eukaryota</taxon>
        <taxon>Metazoa</taxon>
        <taxon>Spiralia</taxon>
        <taxon>Lophotrochozoa</taxon>
        <taxon>Mollusca</taxon>
        <taxon>Gastropoda</taxon>
        <taxon>Heterobranchia</taxon>
        <taxon>Euthyneura</taxon>
        <taxon>Panpulmonata</taxon>
        <taxon>Sacoglossa</taxon>
        <taxon>Placobranchoidea</taxon>
        <taxon>Plakobranchidae</taxon>
        <taxon>Elysia</taxon>
    </lineage>
</organism>
<evidence type="ECO:0000259" key="1">
    <source>
        <dbReference type="PROSITE" id="PS50878"/>
    </source>
</evidence>
<proteinExistence type="predicted"/>
<dbReference type="AlphaFoldDB" id="A0AAV4F1P4"/>
<gene>
    <name evidence="2" type="ORF">ElyMa_005555800</name>
</gene>
<feature type="domain" description="Reverse transcriptase" evidence="1">
    <location>
        <begin position="159"/>
        <end position="376"/>
    </location>
</feature>
<keyword evidence="3" id="KW-1185">Reference proteome</keyword>
<keyword evidence="2" id="KW-0378">Hydrolase</keyword>
<keyword evidence="2" id="KW-0540">Nuclease</keyword>
<dbReference type="Pfam" id="PF00078">
    <property type="entry name" value="RVT_1"/>
    <property type="match status" value="1"/>
</dbReference>
<dbReference type="PANTHER" id="PTHR19446">
    <property type="entry name" value="REVERSE TRANSCRIPTASES"/>
    <property type="match status" value="1"/>
</dbReference>
<dbReference type="GO" id="GO:0004519">
    <property type="term" value="F:endonuclease activity"/>
    <property type="evidence" value="ECO:0007669"/>
    <property type="project" value="UniProtKB-KW"/>
</dbReference>
<accession>A0AAV4F1P4</accession>
<dbReference type="InterPro" id="IPR043502">
    <property type="entry name" value="DNA/RNA_pol_sf"/>
</dbReference>
<reference evidence="2 3" key="1">
    <citation type="journal article" date="2021" name="Elife">
        <title>Chloroplast acquisition without the gene transfer in kleptoplastic sea slugs, Plakobranchus ocellatus.</title>
        <authorList>
            <person name="Maeda T."/>
            <person name="Takahashi S."/>
            <person name="Yoshida T."/>
            <person name="Shimamura S."/>
            <person name="Takaki Y."/>
            <person name="Nagai Y."/>
            <person name="Toyoda A."/>
            <person name="Suzuki Y."/>
            <person name="Arimoto A."/>
            <person name="Ishii H."/>
            <person name="Satoh N."/>
            <person name="Nishiyama T."/>
            <person name="Hasebe M."/>
            <person name="Maruyama T."/>
            <person name="Minagawa J."/>
            <person name="Obokata J."/>
            <person name="Shigenobu S."/>
        </authorList>
    </citation>
    <scope>NUCLEOTIDE SEQUENCE [LARGE SCALE GENOMIC DNA]</scope>
</reference>
<keyword evidence="2" id="KW-0255">Endonuclease</keyword>
<dbReference type="PROSITE" id="PS50878">
    <property type="entry name" value="RT_POL"/>
    <property type="match status" value="1"/>
</dbReference>
<evidence type="ECO:0000313" key="3">
    <source>
        <dbReference type="Proteomes" id="UP000762676"/>
    </source>
</evidence>
<name>A0AAV4F1P4_9GAST</name>
<dbReference type="SUPFAM" id="SSF56672">
    <property type="entry name" value="DNA/RNA polymerases"/>
    <property type="match status" value="1"/>
</dbReference>
<dbReference type="InterPro" id="IPR000477">
    <property type="entry name" value="RT_dom"/>
</dbReference>
<evidence type="ECO:0000313" key="2">
    <source>
        <dbReference type="EMBL" id="GFR66350.1"/>
    </source>
</evidence>